<dbReference type="AlphaFoldDB" id="U2TIK2"/>
<dbReference type="EMBL" id="AWEZ01000068">
    <property type="protein sequence ID" value="ERL06270.1"/>
    <property type="molecule type" value="Genomic_DNA"/>
</dbReference>
<keyword evidence="3" id="KW-1185">Reference proteome</keyword>
<dbReference type="InterPro" id="IPR001584">
    <property type="entry name" value="Integrase_cat-core"/>
</dbReference>
<dbReference type="Proteomes" id="UP000016638">
    <property type="component" value="Unassembled WGS sequence"/>
</dbReference>
<proteinExistence type="predicted"/>
<dbReference type="SUPFAM" id="SSF46689">
    <property type="entry name" value="Homeodomain-like"/>
    <property type="match status" value="1"/>
</dbReference>
<dbReference type="STRING" id="1125712.HMPREF1316_2620"/>
<evidence type="ECO:0000259" key="1">
    <source>
        <dbReference type="PROSITE" id="PS50994"/>
    </source>
</evidence>
<dbReference type="NCBIfam" id="NF033546">
    <property type="entry name" value="transpos_IS21"/>
    <property type="match status" value="1"/>
</dbReference>
<evidence type="ECO:0000313" key="3">
    <source>
        <dbReference type="Proteomes" id="UP000016638"/>
    </source>
</evidence>
<evidence type="ECO:0000313" key="2">
    <source>
        <dbReference type="EMBL" id="ERL06270.1"/>
    </source>
</evidence>
<reference evidence="2 3" key="1">
    <citation type="submission" date="2013-08" db="EMBL/GenBank/DDBJ databases">
        <authorList>
            <person name="Durkin A.S."/>
            <person name="Haft D.R."/>
            <person name="McCorrison J."/>
            <person name="Torralba M."/>
            <person name="Gillis M."/>
            <person name="Haft D.H."/>
            <person name="Methe B."/>
            <person name="Sutton G."/>
            <person name="Nelson K.E."/>
        </authorList>
    </citation>
    <scope>NUCLEOTIDE SEQUENCE [LARGE SCALE GENOMIC DNA]</scope>
    <source>
        <strain evidence="2 3">F0195</strain>
    </source>
</reference>
<organism evidence="2 3">
    <name type="scientific">Olsenella profusa F0195</name>
    <dbReference type="NCBI Taxonomy" id="1125712"/>
    <lineage>
        <taxon>Bacteria</taxon>
        <taxon>Bacillati</taxon>
        <taxon>Actinomycetota</taxon>
        <taxon>Coriobacteriia</taxon>
        <taxon>Coriobacteriales</taxon>
        <taxon>Atopobiaceae</taxon>
        <taxon>Olsenella</taxon>
    </lineage>
</organism>
<dbReference type="PANTHER" id="PTHR35004">
    <property type="entry name" value="TRANSPOSASE RV3428C-RELATED"/>
    <property type="match status" value="1"/>
</dbReference>
<protein>
    <recommendedName>
        <fullName evidence="1">Integrase catalytic domain-containing protein</fullName>
    </recommendedName>
</protein>
<comment type="caution">
    <text evidence="2">The sequence shown here is derived from an EMBL/GenBank/DDBJ whole genome shotgun (WGS) entry which is preliminary data.</text>
</comment>
<sequence length="478" mass="52340">MSKQNSIRRRWREGPSAAEIARDAEVSRDTVHECRDKADFSPSVPVAREHASKLDSYRALIDQWLDDDARSGFKQRHTAKRVHDRLVEEEGAHVSLSTVERYVRKAKEARPAQRERLLDLVWAPGEAQADFHVRGIGATLKYFVVAFPFSNVGLAQVSPGEDAECACQGLRSVFEYVGGVPTRVVFDSAAGVGRKTCDIIRATRLSEACGAHYGFAYRLCNPHSGHEKGDVENEVGTIRRNLFVPVPQVWNADTSDLRLLDKRTSMADEEHWIKGEPERQLFEEGRLALLGLPEKPFGRVTYVVRAADEKGKASVGEKGRHRHPARPSLAGKKATVGLRAAKVEACTSDGELVCEHRRAYGAAPTDTGDPAAQLAALAWHPGAWESSLVRASLPDGLREHMDSLGKDGLRAELRIMRDRAKTSGWTATLQAVEAAFAVTGRIDEASVAAGAARATSGAVEHDVDTDLSEYDEFMGVAS</sequence>
<gene>
    <name evidence="2" type="ORF">HMPREF1316_2620</name>
</gene>
<name>U2TIK2_9ACTN</name>
<dbReference type="eggNOG" id="COG4584">
    <property type="taxonomic scope" value="Bacteria"/>
</dbReference>
<dbReference type="GO" id="GO:0015074">
    <property type="term" value="P:DNA integration"/>
    <property type="evidence" value="ECO:0007669"/>
    <property type="project" value="InterPro"/>
</dbReference>
<dbReference type="PATRIC" id="fig|1125712.3.peg.2268"/>
<dbReference type="InterPro" id="IPR009057">
    <property type="entry name" value="Homeodomain-like_sf"/>
</dbReference>
<accession>U2TIK2</accession>
<feature type="domain" description="Integrase catalytic" evidence="1">
    <location>
        <begin position="107"/>
        <end position="286"/>
    </location>
</feature>
<dbReference type="PROSITE" id="PS50994">
    <property type="entry name" value="INTEGRASE"/>
    <property type="match status" value="1"/>
</dbReference>
<dbReference type="RefSeq" id="WP_021727168.1">
    <property type="nucleotide sequence ID" value="NZ_AWEZ01000068.1"/>
</dbReference>